<keyword evidence="6 9" id="KW-0689">Ribosomal protein</keyword>
<gene>
    <name evidence="9" type="primary">rplA</name>
    <name evidence="10" type="ORF">COW24_01765</name>
</gene>
<evidence type="ECO:0000256" key="7">
    <source>
        <dbReference type="ARBA" id="ARBA00023274"/>
    </source>
</evidence>
<dbReference type="PANTHER" id="PTHR36427">
    <property type="entry name" value="54S RIBOSOMAL PROTEIN L1, MITOCHONDRIAL"/>
    <property type="match status" value="1"/>
</dbReference>
<dbReference type="AlphaFoldDB" id="A0A2M7H4K9"/>
<dbReference type="GO" id="GO:0015934">
    <property type="term" value="C:large ribosomal subunit"/>
    <property type="evidence" value="ECO:0007669"/>
    <property type="project" value="InterPro"/>
</dbReference>
<proteinExistence type="inferred from homology"/>
<accession>A0A2M7H4K9</accession>
<comment type="caution">
    <text evidence="10">The sequence shown here is derived from an EMBL/GenBank/DDBJ whole genome shotgun (WGS) entry which is preliminary data.</text>
</comment>
<organism evidence="10 11">
    <name type="scientific">Candidatus Kerfeldbacteria bacterium CG15_BIG_FIL_POST_REV_8_21_14_020_45_12</name>
    <dbReference type="NCBI Taxonomy" id="2014247"/>
    <lineage>
        <taxon>Bacteria</taxon>
        <taxon>Candidatus Kerfeldiibacteriota</taxon>
    </lineage>
</organism>
<dbReference type="Proteomes" id="UP000230292">
    <property type="component" value="Unassembled WGS sequence"/>
</dbReference>
<dbReference type="PIRSF" id="PIRSF002155">
    <property type="entry name" value="Ribosomal_L1"/>
    <property type="match status" value="1"/>
</dbReference>
<comment type="function">
    <text evidence="9">Protein L1 is also a translational repressor protein, it controls the translation of the L11 operon by binding to its mRNA.</text>
</comment>
<keyword evidence="4 9" id="KW-0810">Translation regulation</keyword>
<evidence type="ECO:0000256" key="4">
    <source>
        <dbReference type="ARBA" id="ARBA00022845"/>
    </source>
</evidence>
<dbReference type="InterPro" id="IPR002143">
    <property type="entry name" value="Ribosomal_uL1"/>
</dbReference>
<dbReference type="CDD" id="cd00403">
    <property type="entry name" value="Ribosomal_L1"/>
    <property type="match status" value="1"/>
</dbReference>
<dbReference type="GO" id="GO:0003735">
    <property type="term" value="F:structural constituent of ribosome"/>
    <property type="evidence" value="ECO:0007669"/>
    <property type="project" value="InterPro"/>
</dbReference>
<dbReference type="SUPFAM" id="SSF56808">
    <property type="entry name" value="Ribosomal protein L1"/>
    <property type="match status" value="1"/>
</dbReference>
<dbReference type="FunFam" id="3.40.50.790:FF:000001">
    <property type="entry name" value="50S ribosomal protein L1"/>
    <property type="match status" value="1"/>
</dbReference>
<evidence type="ECO:0000256" key="8">
    <source>
        <dbReference type="ARBA" id="ARBA00035241"/>
    </source>
</evidence>
<reference evidence="10 11" key="1">
    <citation type="submission" date="2017-09" db="EMBL/GenBank/DDBJ databases">
        <title>Depth-based differentiation of microbial function through sediment-hosted aquifers and enrichment of novel symbionts in the deep terrestrial subsurface.</title>
        <authorList>
            <person name="Probst A.J."/>
            <person name="Ladd B."/>
            <person name="Jarett J.K."/>
            <person name="Geller-Mcgrath D.E."/>
            <person name="Sieber C.M."/>
            <person name="Emerson J.B."/>
            <person name="Anantharaman K."/>
            <person name="Thomas B.C."/>
            <person name="Malmstrom R."/>
            <person name="Stieglmeier M."/>
            <person name="Klingl A."/>
            <person name="Woyke T."/>
            <person name="Ryan C.M."/>
            <person name="Banfield J.F."/>
        </authorList>
    </citation>
    <scope>NUCLEOTIDE SEQUENCE [LARGE SCALE GENOMIC DNA]</scope>
    <source>
        <strain evidence="10">CG15_BIG_FIL_POST_REV_8_21_14_020_45_12</strain>
    </source>
</reference>
<keyword evidence="3 9" id="KW-0699">rRNA-binding</keyword>
<evidence type="ECO:0000256" key="9">
    <source>
        <dbReference type="HAMAP-Rule" id="MF_01318"/>
    </source>
</evidence>
<sequence>MKRSKRLKSQDEKFDKTKAYSLEEAIAMLKESQVKFDAGIELHLNLGIDPKKSSQLARGTIVLPHGTGKTKRVAAFVSEAKQTEAKEAGADIVAGDDEIAKIKETGKCDFDVAVATPDMMKKLGPIAKTLGQQGLMPNPKTDTVGEDVKRMVTELKGGKIAFRNDDGGNIHILVGRVSFEPAQLIANITTATEAIRKARAAEVKGQYITNIVVSSSMGPGIRIALSA</sequence>
<comment type="subunit">
    <text evidence="9">Part of the 50S ribosomal subunit.</text>
</comment>
<name>A0A2M7H4K9_9BACT</name>
<dbReference type="GO" id="GO:0006417">
    <property type="term" value="P:regulation of translation"/>
    <property type="evidence" value="ECO:0007669"/>
    <property type="project" value="UniProtKB-KW"/>
</dbReference>
<evidence type="ECO:0000313" key="11">
    <source>
        <dbReference type="Proteomes" id="UP000230292"/>
    </source>
</evidence>
<dbReference type="Gene3D" id="3.40.50.790">
    <property type="match status" value="1"/>
</dbReference>
<keyword evidence="5 9" id="KW-0694">RNA-binding</keyword>
<dbReference type="Pfam" id="PF00687">
    <property type="entry name" value="Ribosomal_L1"/>
    <property type="match status" value="1"/>
</dbReference>
<dbReference type="EMBL" id="PFGC01000020">
    <property type="protein sequence ID" value="PIW37168.1"/>
    <property type="molecule type" value="Genomic_DNA"/>
</dbReference>
<keyword evidence="7 9" id="KW-0687">Ribonucleoprotein</keyword>
<dbReference type="NCBIfam" id="TIGR01169">
    <property type="entry name" value="rplA_bact"/>
    <property type="match status" value="1"/>
</dbReference>
<dbReference type="InterPro" id="IPR023674">
    <property type="entry name" value="Ribosomal_uL1-like"/>
</dbReference>
<protein>
    <recommendedName>
        <fullName evidence="8 9">Large ribosomal subunit protein uL1</fullName>
    </recommendedName>
</protein>
<dbReference type="Gene3D" id="3.30.190.20">
    <property type="match status" value="1"/>
</dbReference>
<comment type="similarity">
    <text evidence="1 9">Belongs to the universal ribosomal protein uL1 family.</text>
</comment>
<comment type="function">
    <text evidence="9">Binds directly to 23S rRNA. The L1 stalk is quite mobile in the ribosome, and is involved in E site tRNA release.</text>
</comment>
<keyword evidence="9" id="KW-0820">tRNA-binding</keyword>
<dbReference type="GO" id="GO:0019843">
    <property type="term" value="F:rRNA binding"/>
    <property type="evidence" value="ECO:0007669"/>
    <property type="project" value="UniProtKB-UniRule"/>
</dbReference>
<evidence type="ECO:0000256" key="5">
    <source>
        <dbReference type="ARBA" id="ARBA00022884"/>
    </source>
</evidence>
<dbReference type="InterPro" id="IPR028364">
    <property type="entry name" value="Ribosomal_uL1/biogenesis"/>
</dbReference>
<dbReference type="GO" id="GO:0000049">
    <property type="term" value="F:tRNA binding"/>
    <property type="evidence" value="ECO:0007669"/>
    <property type="project" value="UniProtKB-KW"/>
</dbReference>
<dbReference type="InterPro" id="IPR005878">
    <property type="entry name" value="Ribosom_uL1_bac-type"/>
</dbReference>
<evidence type="ECO:0000256" key="1">
    <source>
        <dbReference type="ARBA" id="ARBA00010531"/>
    </source>
</evidence>
<dbReference type="InterPro" id="IPR016095">
    <property type="entry name" value="Ribosomal_uL1_3-a/b-sand"/>
</dbReference>
<evidence type="ECO:0000256" key="3">
    <source>
        <dbReference type="ARBA" id="ARBA00022730"/>
    </source>
</evidence>
<dbReference type="PANTHER" id="PTHR36427:SF3">
    <property type="entry name" value="LARGE RIBOSOMAL SUBUNIT PROTEIN UL1M"/>
    <property type="match status" value="1"/>
</dbReference>
<evidence type="ECO:0000256" key="6">
    <source>
        <dbReference type="ARBA" id="ARBA00022980"/>
    </source>
</evidence>
<evidence type="ECO:0000256" key="2">
    <source>
        <dbReference type="ARBA" id="ARBA00022491"/>
    </source>
</evidence>
<evidence type="ECO:0000313" key="10">
    <source>
        <dbReference type="EMBL" id="PIW37168.1"/>
    </source>
</evidence>
<dbReference type="GO" id="GO:0006412">
    <property type="term" value="P:translation"/>
    <property type="evidence" value="ECO:0007669"/>
    <property type="project" value="UniProtKB-UniRule"/>
</dbReference>
<keyword evidence="2 9" id="KW-0678">Repressor</keyword>
<dbReference type="HAMAP" id="MF_01318_B">
    <property type="entry name" value="Ribosomal_uL1_B"/>
    <property type="match status" value="1"/>
</dbReference>